<evidence type="ECO:0000256" key="4">
    <source>
        <dbReference type="ARBA" id="ARBA00022692"/>
    </source>
</evidence>
<keyword evidence="2" id="KW-0813">Transport</keyword>
<name>A0A926DE45_9FIRM</name>
<evidence type="ECO:0000256" key="2">
    <source>
        <dbReference type="ARBA" id="ARBA00022448"/>
    </source>
</evidence>
<dbReference type="Pfam" id="PF01554">
    <property type="entry name" value="MatE"/>
    <property type="match status" value="2"/>
</dbReference>
<dbReference type="PANTHER" id="PTHR43549:SF3">
    <property type="entry name" value="MULTIDRUG RESISTANCE PROTEIN YPNP-RELATED"/>
    <property type="match status" value="1"/>
</dbReference>
<dbReference type="GO" id="GO:0005886">
    <property type="term" value="C:plasma membrane"/>
    <property type="evidence" value="ECO:0007669"/>
    <property type="project" value="UniProtKB-SubCell"/>
</dbReference>
<dbReference type="GO" id="GO:0042910">
    <property type="term" value="F:xenobiotic transmembrane transporter activity"/>
    <property type="evidence" value="ECO:0007669"/>
    <property type="project" value="InterPro"/>
</dbReference>
<organism evidence="8 9">
    <name type="scientific">Feifania hominis</name>
    <dbReference type="NCBI Taxonomy" id="2763660"/>
    <lineage>
        <taxon>Bacteria</taxon>
        <taxon>Bacillati</taxon>
        <taxon>Bacillota</taxon>
        <taxon>Clostridia</taxon>
        <taxon>Eubacteriales</taxon>
        <taxon>Feifaniaceae</taxon>
        <taxon>Feifania</taxon>
    </lineage>
</organism>
<keyword evidence="9" id="KW-1185">Reference proteome</keyword>
<protein>
    <submittedName>
        <fullName evidence="8">MATE family efflux transporter</fullName>
    </submittedName>
</protein>
<dbReference type="InterPro" id="IPR052031">
    <property type="entry name" value="Membrane_Transporter-Flippase"/>
</dbReference>
<dbReference type="EMBL" id="JACRSP010000003">
    <property type="protein sequence ID" value="MBC8536536.1"/>
    <property type="molecule type" value="Genomic_DNA"/>
</dbReference>
<feature type="transmembrane region" description="Helical" evidence="7">
    <location>
        <begin position="350"/>
        <end position="371"/>
    </location>
</feature>
<proteinExistence type="predicted"/>
<dbReference type="RefSeq" id="WP_249300380.1">
    <property type="nucleotide sequence ID" value="NZ_JACRSP010000003.1"/>
</dbReference>
<evidence type="ECO:0000256" key="1">
    <source>
        <dbReference type="ARBA" id="ARBA00004651"/>
    </source>
</evidence>
<comment type="caution">
    <text evidence="8">The sequence shown here is derived from an EMBL/GenBank/DDBJ whole genome shotgun (WGS) entry which is preliminary data.</text>
</comment>
<feature type="transmembrane region" description="Helical" evidence="7">
    <location>
        <begin position="410"/>
        <end position="431"/>
    </location>
</feature>
<feature type="transmembrane region" description="Helical" evidence="7">
    <location>
        <begin position="135"/>
        <end position="153"/>
    </location>
</feature>
<feature type="transmembrane region" description="Helical" evidence="7">
    <location>
        <begin position="165"/>
        <end position="185"/>
    </location>
</feature>
<dbReference type="PIRSF" id="PIRSF006603">
    <property type="entry name" value="DinF"/>
    <property type="match status" value="1"/>
</dbReference>
<gene>
    <name evidence="8" type="ORF">H8695_07550</name>
</gene>
<evidence type="ECO:0000313" key="8">
    <source>
        <dbReference type="EMBL" id="MBC8536536.1"/>
    </source>
</evidence>
<dbReference type="PANTHER" id="PTHR43549">
    <property type="entry name" value="MULTIDRUG RESISTANCE PROTEIN YPNP-RELATED"/>
    <property type="match status" value="1"/>
</dbReference>
<sequence length="452" mass="48626">MALQNDLTSGSVRSQILRFAFPLIFSNLFQALYNAVDMIFVGQYTGPAGLSAVSVSGPIMNIMIMTVSGLSVGVTVVIANHWGSGHAERVKRSANTAIALYLIAAALVTAAGVLLTPQILRLVQTPEAAFSQAVSYLRTIFAGVVFLFGYNLIGAFQRGFGDSRSSMMFVMVAAGVNVLLDYVFIAHLHWAAFGAAFATVLSQALSFVMGVCYFRIKKHIITFNPLEIRIHRDELGQLLRLGLPSAGQQLLLQVSLTTLSGIANSFGLAASAGYGVGVKIDSFALLPSDAINLSVSSFTSQNIGAGKPERATQGLREALRLDLLVAAAVCALVFFFGGPISSIFNSDPEVVGMAAAYLRISCFSYFAYALCHPMIGFLRGTGNALYTLCMVVFSQYLIRIPTAFLCTKWWGFPGIAVALMLGPIFSSFMYAQFILRGRWKRSSTVRAQTGRS</sequence>
<feature type="transmembrane region" description="Helical" evidence="7">
    <location>
        <begin position="20"/>
        <end position="42"/>
    </location>
</feature>
<evidence type="ECO:0000256" key="6">
    <source>
        <dbReference type="ARBA" id="ARBA00023136"/>
    </source>
</evidence>
<dbReference type="Proteomes" id="UP000620366">
    <property type="component" value="Unassembled WGS sequence"/>
</dbReference>
<evidence type="ECO:0000313" key="9">
    <source>
        <dbReference type="Proteomes" id="UP000620366"/>
    </source>
</evidence>
<comment type="subcellular location">
    <subcellularLocation>
        <location evidence="1">Cell membrane</location>
        <topology evidence="1">Multi-pass membrane protein</topology>
    </subcellularLocation>
</comment>
<dbReference type="AlphaFoldDB" id="A0A926DE45"/>
<evidence type="ECO:0000256" key="7">
    <source>
        <dbReference type="SAM" id="Phobius"/>
    </source>
</evidence>
<accession>A0A926DE45</accession>
<dbReference type="InterPro" id="IPR002528">
    <property type="entry name" value="MATE_fam"/>
</dbReference>
<evidence type="ECO:0000256" key="3">
    <source>
        <dbReference type="ARBA" id="ARBA00022475"/>
    </source>
</evidence>
<dbReference type="CDD" id="cd13138">
    <property type="entry name" value="MATE_yoeA_like"/>
    <property type="match status" value="1"/>
</dbReference>
<evidence type="ECO:0000256" key="5">
    <source>
        <dbReference type="ARBA" id="ARBA00022989"/>
    </source>
</evidence>
<feature type="transmembrane region" description="Helical" evidence="7">
    <location>
        <begin position="191"/>
        <end position="214"/>
    </location>
</feature>
<feature type="transmembrane region" description="Helical" evidence="7">
    <location>
        <begin position="62"/>
        <end position="82"/>
    </location>
</feature>
<keyword evidence="4 7" id="KW-0812">Transmembrane</keyword>
<feature type="transmembrane region" description="Helical" evidence="7">
    <location>
        <begin position="383"/>
        <end position="404"/>
    </location>
</feature>
<reference evidence="8" key="1">
    <citation type="submission" date="2020-08" db="EMBL/GenBank/DDBJ databases">
        <title>Genome public.</title>
        <authorList>
            <person name="Liu C."/>
            <person name="Sun Q."/>
        </authorList>
    </citation>
    <scope>NUCLEOTIDE SEQUENCE</scope>
    <source>
        <strain evidence="8">BX7</strain>
    </source>
</reference>
<feature type="transmembrane region" description="Helical" evidence="7">
    <location>
        <begin position="94"/>
        <end position="115"/>
    </location>
</feature>
<keyword evidence="5 7" id="KW-1133">Transmembrane helix</keyword>
<keyword evidence="6 7" id="KW-0472">Membrane</keyword>
<feature type="transmembrane region" description="Helical" evidence="7">
    <location>
        <begin position="323"/>
        <end position="344"/>
    </location>
</feature>
<dbReference type="GO" id="GO:0015297">
    <property type="term" value="F:antiporter activity"/>
    <property type="evidence" value="ECO:0007669"/>
    <property type="project" value="InterPro"/>
</dbReference>
<dbReference type="InterPro" id="IPR048279">
    <property type="entry name" value="MdtK-like"/>
</dbReference>
<dbReference type="NCBIfam" id="TIGR00797">
    <property type="entry name" value="matE"/>
    <property type="match status" value="1"/>
</dbReference>
<keyword evidence="3" id="KW-1003">Cell membrane</keyword>